<keyword evidence="9 11" id="KW-0472">Membrane</keyword>
<protein>
    <recommendedName>
        <fullName evidence="14">Opsin</fullName>
    </recommendedName>
</protein>
<gene>
    <name evidence="12" type="ORF">Egran_04679</name>
</gene>
<feature type="transmembrane region" description="Helical" evidence="11">
    <location>
        <begin position="64"/>
        <end position="83"/>
    </location>
</feature>
<dbReference type="OrthoDB" id="10261467at2759"/>
<evidence type="ECO:0000256" key="3">
    <source>
        <dbReference type="ARBA" id="ARBA00022543"/>
    </source>
</evidence>
<dbReference type="GO" id="GO:0009881">
    <property type="term" value="F:photoreceptor activity"/>
    <property type="evidence" value="ECO:0007669"/>
    <property type="project" value="UniProtKB-KW"/>
</dbReference>
<evidence type="ECO:0000256" key="1">
    <source>
        <dbReference type="ARBA" id="ARBA00004141"/>
    </source>
</evidence>
<evidence type="ECO:0000256" key="4">
    <source>
        <dbReference type="ARBA" id="ARBA00022606"/>
    </source>
</evidence>
<reference evidence="12 13" key="1">
    <citation type="journal article" date="2015" name="Environ. Microbiol.">
        <title>Metagenome sequence of Elaphomyces granulatus from sporocarp tissue reveals Ascomycota ectomycorrhizal fingerprints of genome expansion and a Proteobacteria-rich microbiome.</title>
        <authorList>
            <person name="Quandt C.A."/>
            <person name="Kohler A."/>
            <person name="Hesse C.N."/>
            <person name="Sharpton T.J."/>
            <person name="Martin F."/>
            <person name="Spatafora J.W."/>
        </authorList>
    </citation>
    <scope>NUCLEOTIDE SEQUENCE [LARGE SCALE GENOMIC DNA]</scope>
    <source>
        <strain evidence="12 13">OSC145934</strain>
    </source>
</reference>
<keyword evidence="5 11" id="KW-0812">Transmembrane</keyword>
<comment type="subcellular location">
    <subcellularLocation>
        <location evidence="1">Membrane</location>
        <topology evidence="1">Multi-pass membrane protein</topology>
    </subcellularLocation>
</comment>
<dbReference type="GO" id="GO:0005783">
    <property type="term" value="C:endoplasmic reticulum"/>
    <property type="evidence" value="ECO:0007669"/>
    <property type="project" value="TreeGrafter"/>
</dbReference>
<feature type="transmembrane region" description="Helical" evidence="11">
    <location>
        <begin position="209"/>
        <end position="227"/>
    </location>
</feature>
<evidence type="ECO:0000256" key="9">
    <source>
        <dbReference type="ARBA" id="ARBA00023136"/>
    </source>
</evidence>
<dbReference type="GO" id="GO:0005886">
    <property type="term" value="C:plasma membrane"/>
    <property type="evidence" value="ECO:0007669"/>
    <property type="project" value="TreeGrafter"/>
</dbReference>
<dbReference type="Gene3D" id="1.20.1070.10">
    <property type="entry name" value="Rhodopsin 7-helix transmembrane proteins"/>
    <property type="match status" value="1"/>
</dbReference>
<keyword evidence="8" id="KW-0157">Chromophore</keyword>
<keyword evidence="6" id="KW-0681">Retinal protein</keyword>
<evidence type="ECO:0000313" key="12">
    <source>
        <dbReference type="EMBL" id="OXV07557.1"/>
    </source>
</evidence>
<evidence type="ECO:0000256" key="2">
    <source>
        <dbReference type="ARBA" id="ARBA00008130"/>
    </source>
</evidence>
<dbReference type="SUPFAM" id="SSF81321">
    <property type="entry name" value="Family A G protein-coupled receptor-like"/>
    <property type="match status" value="1"/>
</dbReference>
<dbReference type="CDD" id="cd15028">
    <property type="entry name" value="7tm_Opsin-1_euk"/>
    <property type="match status" value="1"/>
</dbReference>
<keyword evidence="3" id="KW-0600">Photoreceptor protein</keyword>
<feature type="transmembrane region" description="Helical" evidence="11">
    <location>
        <begin position="36"/>
        <end position="55"/>
    </location>
</feature>
<dbReference type="FunFam" id="1.20.1070.10:FF:000160">
    <property type="entry name" value="Related to Opsin-1"/>
    <property type="match status" value="1"/>
</dbReference>
<dbReference type="Proteomes" id="UP000243515">
    <property type="component" value="Unassembled WGS sequence"/>
</dbReference>
<keyword evidence="10" id="KW-0675">Receptor</keyword>
<evidence type="ECO:0000256" key="8">
    <source>
        <dbReference type="ARBA" id="ARBA00022991"/>
    </source>
</evidence>
<dbReference type="EMBL" id="NPHW01004744">
    <property type="protein sequence ID" value="OXV07557.1"/>
    <property type="molecule type" value="Genomic_DNA"/>
</dbReference>
<evidence type="ECO:0000256" key="7">
    <source>
        <dbReference type="ARBA" id="ARBA00022989"/>
    </source>
</evidence>
<dbReference type="PRINTS" id="PR00251">
    <property type="entry name" value="BACTRLOPSIN"/>
</dbReference>
<keyword evidence="13" id="KW-1185">Reference proteome</keyword>
<feature type="transmembrane region" description="Helical" evidence="11">
    <location>
        <begin position="239"/>
        <end position="258"/>
    </location>
</feature>
<evidence type="ECO:0000256" key="5">
    <source>
        <dbReference type="ARBA" id="ARBA00022692"/>
    </source>
</evidence>
<accession>A0A232LUP6</accession>
<feature type="transmembrane region" description="Helical" evidence="11">
    <location>
        <begin position="170"/>
        <end position="188"/>
    </location>
</feature>
<evidence type="ECO:0000256" key="6">
    <source>
        <dbReference type="ARBA" id="ARBA00022925"/>
    </source>
</evidence>
<dbReference type="GO" id="GO:0007602">
    <property type="term" value="P:phototransduction"/>
    <property type="evidence" value="ECO:0007669"/>
    <property type="project" value="UniProtKB-KW"/>
</dbReference>
<dbReference type="InterPro" id="IPR001425">
    <property type="entry name" value="Arc/bac/fun_rhodopsins"/>
</dbReference>
<keyword evidence="4" id="KW-0716">Sensory transduction</keyword>
<organism evidence="12 13">
    <name type="scientific">Elaphomyces granulatus</name>
    <dbReference type="NCBI Taxonomy" id="519963"/>
    <lineage>
        <taxon>Eukaryota</taxon>
        <taxon>Fungi</taxon>
        <taxon>Dikarya</taxon>
        <taxon>Ascomycota</taxon>
        <taxon>Pezizomycotina</taxon>
        <taxon>Eurotiomycetes</taxon>
        <taxon>Eurotiomycetidae</taxon>
        <taxon>Eurotiales</taxon>
        <taxon>Elaphomycetaceae</taxon>
        <taxon>Elaphomyces</taxon>
    </lineage>
</organism>
<dbReference type="PANTHER" id="PTHR28286:SF2">
    <property type="entry name" value="BACTERIORHODOPSIN _OPSIN, NOPA (EUROFUNG)"/>
    <property type="match status" value="1"/>
</dbReference>
<evidence type="ECO:0008006" key="14">
    <source>
        <dbReference type="Google" id="ProtNLM"/>
    </source>
</evidence>
<evidence type="ECO:0000313" key="13">
    <source>
        <dbReference type="Proteomes" id="UP000243515"/>
    </source>
</evidence>
<keyword evidence="7 11" id="KW-1133">Transmembrane helix</keyword>
<evidence type="ECO:0000256" key="11">
    <source>
        <dbReference type="SAM" id="Phobius"/>
    </source>
</evidence>
<sequence>MIENEYLLPTQAPALPPILPGGPPIVQKIHETGERTLWVVVVLMAVSSLCFYVLAARALVQKRLLHVLTALITTISFLAYLALATGDGITWSQCQYRQRHPQAPDTEKVVFRQVFWARYVNWGLTHPLILINLALLAGSSGYSLLVAIAADLIMFTTGLIATFARHERRWAWYTITCIAYLTVAYHVLFNGRRAVANKSQQTQRFFGSIALTALVITALYPIILAASPLAHKISLDAEVIAWAILDILTQGIFGYWLLLTLDNSDTTSVYADGFWAFGHGTEGSIRVGDHEEA</sequence>
<dbReference type="SMART" id="SM01021">
    <property type="entry name" value="Bac_rhodopsin"/>
    <property type="match status" value="1"/>
</dbReference>
<proteinExistence type="inferred from homology"/>
<evidence type="ECO:0000256" key="10">
    <source>
        <dbReference type="ARBA" id="ARBA00023170"/>
    </source>
</evidence>
<dbReference type="PANTHER" id="PTHR28286">
    <property type="match status" value="1"/>
</dbReference>
<comment type="similarity">
    <text evidence="2">Belongs to the archaeal/bacterial/fungal opsin family.</text>
</comment>
<dbReference type="AlphaFoldDB" id="A0A232LUP6"/>
<name>A0A232LUP6_9EURO</name>
<dbReference type="Pfam" id="PF01036">
    <property type="entry name" value="Bac_rhodopsin"/>
    <property type="match status" value="1"/>
</dbReference>
<comment type="caution">
    <text evidence="12">The sequence shown here is derived from an EMBL/GenBank/DDBJ whole genome shotgun (WGS) entry which is preliminary data.</text>
</comment>